<evidence type="ECO:0000313" key="2">
    <source>
        <dbReference type="Proteomes" id="UP000753908"/>
    </source>
</evidence>
<dbReference type="Proteomes" id="UP000753908">
    <property type="component" value="Unassembled WGS sequence"/>
</dbReference>
<comment type="caution">
    <text evidence="1">The sequence shown here is derived from an EMBL/GenBank/DDBJ whole genome shotgun (WGS) entry which is preliminary data.</text>
</comment>
<reference evidence="1" key="1">
    <citation type="submission" date="2021-05" db="EMBL/GenBank/DDBJ databases">
        <authorList>
            <person name="Pietrasiak N."/>
            <person name="Ward R."/>
            <person name="Stajich J.E."/>
            <person name="Kurbessoian T."/>
        </authorList>
    </citation>
    <scope>NUCLEOTIDE SEQUENCE</scope>
    <source>
        <strain evidence="1">CPER-KK1</strain>
    </source>
</reference>
<dbReference type="EMBL" id="JAHHIF010000033">
    <property type="protein sequence ID" value="MBW4547010.1"/>
    <property type="molecule type" value="Genomic_DNA"/>
</dbReference>
<evidence type="ECO:0000313" key="1">
    <source>
        <dbReference type="EMBL" id="MBW4547010.1"/>
    </source>
</evidence>
<sequence length="414" mass="48157">MAQRPGIFPTFFISGFECSTFLWKDKRRRNLIEETQHDRHAQEDYNILRSLGIDVAREGVPWPMVDHDGCYDFSLLDPMIEAMQQTQIIPIWDLFHYGYPDDLDPFSNEFTDRFARYCRAAAEYVIPRLKGPYFFTPINEITFFSFCGGEWGWVAPYKTTKEDRFRFRLALCKAAIAGVKAIREVEPLSRMVHIDPLVQVVAPRDRPDLVEAAHHETYVDTFLAWDILYGKEHPELGGSPSILDIVGANNYSFGQMEYREQGPHQSLEPHDDRIKPLHDLMWRVWERYHRPMIIGETSGLAEGRDEWLKDVVEESLAAVNSGMDLHGICLFPAVDMPDWHTGEWLHNGICDLVEEGDDLRRVPYEPYIAELRRWQKEFNRVMTLDADPLSDPVELQDVIDAAKRLQPEPDRNWS</sequence>
<accession>A0A951PN33</accession>
<dbReference type="InterPro" id="IPR017853">
    <property type="entry name" value="GH"/>
</dbReference>
<dbReference type="GO" id="GO:0005975">
    <property type="term" value="P:carbohydrate metabolic process"/>
    <property type="evidence" value="ECO:0007669"/>
    <property type="project" value="InterPro"/>
</dbReference>
<dbReference type="SUPFAM" id="SSF51445">
    <property type="entry name" value="(Trans)glycosidases"/>
    <property type="match status" value="1"/>
</dbReference>
<gene>
    <name evidence="1" type="ORF">KME25_21595</name>
</gene>
<proteinExistence type="predicted"/>
<dbReference type="Pfam" id="PF00232">
    <property type="entry name" value="Glyco_hydro_1"/>
    <property type="match status" value="1"/>
</dbReference>
<protein>
    <submittedName>
        <fullName evidence="1">Family 1 glycosylhydrolase</fullName>
    </submittedName>
</protein>
<organism evidence="1 2">
    <name type="scientific">Symplocastrum torsivum CPER-KK1</name>
    <dbReference type="NCBI Taxonomy" id="450513"/>
    <lineage>
        <taxon>Bacteria</taxon>
        <taxon>Bacillati</taxon>
        <taxon>Cyanobacteriota</taxon>
        <taxon>Cyanophyceae</taxon>
        <taxon>Oscillatoriophycideae</taxon>
        <taxon>Oscillatoriales</taxon>
        <taxon>Microcoleaceae</taxon>
        <taxon>Symplocastrum</taxon>
    </lineage>
</organism>
<dbReference type="GO" id="GO:0004553">
    <property type="term" value="F:hydrolase activity, hydrolyzing O-glycosyl compounds"/>
    <property type="evidence" value="ECO:0007669"/>
    <property type="project" value="InterPro"/>
</dbReference>
<name>A0A951PN33_9CYAN</name>
<reference evidence="1" key="2">
    <citation type="journal article" date="2022" name="Microbiol. Resour. Announc.">
        <title>Metagenome Sequencing to Explore Phylogenomics of Terrestrial Cyanobacteria.</title>
        <authorList>
            <person name="Ward R.D."/>
            <person name="Stajich J.E."/>
            <person name="Johansen J.R."/>
            <person name="Huntemann M."/>
            <person name="Clum A."/>
            <person name="Foster B."/>
            <person name="Foster B."/>
            <person name="Roux S."/>
            <person name="Palaniappan K."/>
            <person name="Varghese N."/>
            <person name="Mukherjee S."/>
            <person name="Reddy T.B.K."/>
            <person name="Daum C."/>
            <person name="Copeland A."/>
            <person name="Chen I.A."/>
            <person name="Ivanova N.N."/>
            <person name="Kyrpides N.C."/>
            <person name="Shapiro N."/>
            <person name="Eloe-Fadrosh E.A."/>
            <person name="Pietrasiak N."/>
        </authorList>
    </citation>
    <scope>NUCLEOTIDE SEQUENCE</scope>
    <source>
        <strain evidence="1">CPER-KK1</strain>
    </source>
</reference>
<dbReference type="AlphaFoldDB" id="A0A951PN33"/>
<dbReference type="Gene3D" id="3.20.20.80">
    <property type="entry name" value="Glycosidases"/>
    <property type="match status" value="1"/>
</dbReference>
<dbReference type="InterPro" id="IPR001360">
    <property type="entry name" value="Glyco_hydro_1"/>
</dbReference>